<reference evidence="2" key="1">
    <citation type="submission" date="2021-05" db="EMBL/GenBank/DDBJ databases">
        <title>Whole genome sequence of Curtobacterium flaccumfaciens pv. flaccumfaciens strain CFBP 3417.</title>
        <authorList>
            <person name="Osdaghi E."/>
            <person name="Taghouti G."/>
            <person name="Portier P."/>
            <person name="Fazliarab A."/>
            <person name="Taghavi S.M."/>
            <person name="Briand M."/>
            <person name="Le-Saux M."/>
            <person name="Jacques M.-A."/>
        </authorList>
    </citation>
    <scope>NUCLEOTIDE SEQUENCE</scope>
    <source>
        <strain evidence="2">CFBP 3417</strain>
    </source>
</reference>
<dbReference type="AlphaFoldDB" id="A0A9Q2ZMX0"/>
<gene>
    <name evidence="2" type="ORF">KK103_01455</name>
</gene>
<name>A0A9Q2ZMX0_9MICO</name>
<sequence>MSSTDHDDTTAPGRPSFRDTVTAGLVQKALEPVLRAVREEVASARREIGERASGAKTGLVLTGVAVGFALTTLVALAGFAVALLALALPLWAATGITFAAFAILTAILFVVGLRGIRRGVPPVPKDTIQAAKQRVTHAADAPADSAARD</sequence>
<proteinExistence type="predicted"/>
<dbReference type="EMBL" id="JAHEWX010000001">
    <property type="protein sequence ID" value="MBT1540413.1"/>
    <property type="molecule type" value="Genomic_DNA"/>
</dbReference>
<feature type="transmembrane region" description="Helical" evidence="1">
    <location>
        <begin position="59"/>
        <end position="84"/>
    </location>
</feature>
<dbReference type="Pfam" id="PF07332">
    <property type="entry name" value="Phage_holin_3_6"/>
    <property type="match status" value="1"/>
</dbReference>
<dbReference type="RefSeq" id="WP_017888551.1">
    <property type="nucleotide sequence ID" value="NZ_JAHEWX010000001.1"/>
</dbReference>
<comment type="caution">
    <text evidence="2">The sequence shown here is derived from an EMBL/GenBank/DDBJ whole genome shotgun (WGS) entry which is preliminary data.</text>
</comment>
<dbReference type="InterPro" id="IPR009937">
    <property type="entry name" value="Phage_holin_3_6"/>
</dbReference>
<dbReference type="Proteomes" id="UP000709437">
    <property type="component" value="Unassembled WGS sequence"/>
</dbReference>
<keyword evidence="1" id="KW-1133">Transmembrane helix</keyword>
<keyword evidence="1" id="KW-0812">Transmembrane</keyword>
<feature type="transmembrane region" description="Helical" evidence="1">
    <location>
        <begin position="90"/>
        <end position="111"/>
    </location>
</feature>
<protein>
    <submittedName>
        <fullName evidence="2">Phage holin family protein</fullName>
    </submittedName>
</protein>
<evidence type="ECO:0000313" key="2">
    <source>
        <dbReference type="EMBL" id="MBT1540413.1"/>
    </source>
</evidence>
<evidence type="ECO:0000256" key="1">
    <source>
        <dbReference type="SAM" id="Phobius"/>
    </source>
</evidence>
<accession>A0A9Q2ZMX0</accession>
<evidence type="ECO:0000313" key="3">
    <source>
        <dbReference type="Proteomes" id="UP000709437"/>
    </source>
</evidence>
<organism evidence="2 3">
    <name type="scientific">Curtobacterium flaccumfaciens pv. flaccumfaciens</name>
    <dbReference type="NCBI Taxonomy" id="138532"/>
    <lineage>
        <taxon>Bacteria</taxon>
        <taxon>Bacillati</taxon>
        <taxon>Actinomycetota</taxon>
        <taxon>Actinomycetes</taxon>
        <taxon>Micrococcales</taxon>
        <taxon>Microbacteriaceae</taxon>
        <taxon>Curtobacterium</taxon>
    </lineage>
</organism>
<keyword evidence="1" id="KW-0472">Membrane</keyword>